<dbReference type="GeneID" id="112055882"/>
<evidence type="ECO:0000313" key="1">
    <source>
        <dbReference type="Proteomes" id="UP001652582"/>
    </source>
</evidence>
<protein>
    <submittedName>
        <fullName evidence="2">Uncharacterized protein LOC112055882</fullName>
    </submittedName>
</protein>
<keyword evidence="1" id="KW-1185">Reference proteome</keyword>
<sequence>MWSLINIAKCDLDLETEAILVEISRNRINRTHDGITAKLDVSLIIDDSYGILIDVCKFVDGGCKQYQIISDDSIINLIDKYAKENVIRAFELAKIDPPEFPVYEGNYAIEDFIMDYCELPTNCVFGKFEAQVFLVSSESVRVACLKVVIEFNAPEDDENVCE</sequence>
<dbReference type="KEGG" id="bany:112055882"/>
<dbReference type="OrthoDB" id="8179976at2759"/>
<organism evidence="1 2">
    <name type="scientific">Bicyclus anynana</name>
    <name type="common">Squinting bush brown butterfly</name>
    <dbReference type="NCBI Taxonomy" id="110368"/>
    <lineage>
        <taxon>Eukaryota</taxon>
        <taxon>Metazoa</taxon>
        <taxon>Ecdysozoa</taxon>
        <taxon>Arthropoda</taxon>
        <taxon>Hexapoda</taxon>
        <taxon>Insecta</taxon>
        <taxon>Pterygota</taxon>
        <taxon>Neoptera</taxon>
        <taxon>Endopterygota</taxon>
        <taxon>Lepidoptera</taxon>
        <taxon>Glossata</taxon>
        <taxon>Ditrysia</taxon>
        <taxon>Papilionoidea</taxon>
        <taxon>Nymphalidae</taxon>
        <taxon>Satyrinae</taxon>
        <taxon>Satyrini</taxon>
        <taxon>Mycalesina</taxon>
        <taxon>Bicyclus</taxon>
    </lineage>
</organism>
<proteinExistence type="predicted"/>
<name>A0A6J1P317_BICAN</name>
<gene>
    <name evidence="2" type="primary">LOC112055882</name>
</gene>
<dbReference type="RefSeq" id="XP_023951938.2">
    <property type="nucleotide sequence ID" value="XM_024096170.2"/>
</dbReference>
<dbReference type="Proteomes" id="UP001652582">
    <property type="component" value="Chromosome 23"/>
</dbReference>
<reference evidence="2" key="1">
    <citation type="submission" date="2025-08" db="UniProtKB">
        <authorList>
            <consortium name="RefSeq"/>
        </authorList>
    </citation>
    <scope>IDENTIFICATION</scope>
</reference>
<dbReference type="AlphaFoldDB" id="A0A6J1P317"/>
<evidence type="ECO:0000313" key="2">
    <source>
        <dbReference type="RefSeq" id="XP_023951938.2"/>
    </source>
</evidence>
<accession>A0A6J1P317</accession>